<feature type="region of interest" description="Disordered" evidence="1">
    <location>
        <begin position="432"/>
        <end position="516"/>
    </location>
</feature>
<feature type="region of interest" description="Disordered" evidence="1">
    <location>
        <begin position="910"/>
        <end position="948"/>
    </location>
</feature>
<evidence type="ECO:0000256" key="2">
    <source>
        <dbReference type="SAM" id="SignalP"/>
    </source>
</evidence>
<feature type="region of interest" description="Disordered" evidence="1">
    <location>
        <begin position="1062"/>
        <end position="1107"/>
    </location>
</feature>
<dbReference type="Proteomes" id="UP000494256">
    <property type="component" value="Unassembled WGS sequence"/>
</dbReference>
<evidence type="ECO:0000313" key="3">
    <source>
        <dbReference type="EMBL" id="CAB3260829.1"/>
    </source>
</evidence>
<feature type="compositionally biased region" description="Acidic residues" evidence="1">
    <location>
        <begin position="1072"/>
        <end position="1095"/>
    </location>
</feature>
<sequence length="1619" mass="187313">MKQIIELLVLLCCELCLTIKVPTTWNESANSAVSNEPNDQDDSYKQQNVQTLQQSQSIPIDYFQYTAKKPQFAIDVAAFHGVKNPEQHYKAYPIIPYTGKEKPVLGIHHLLNEDRNIYQPYQKYVQKVEGTPKYVSPMSASYEVFHPYKAEVPALQELYKDPILNKIRNDLHDSKNRLQAYEQDAGRPNIADDEYLEKNKYTDSKLFPQKNVPAHYEIHRPERRPTYYRIPPRDTHREHVLNQRFKHPWNEHSIKIRPLHYKPLKNHLYNLRQQHAMKYDDEQNEYPQLQLSENIAQQEDGYDIYEKGKQKYTQLRNNLDESINKAVLENRPETYQKLEIQPNESTPKEVDDEFIPVKNYAQVRKTETIKHLPKKAAFDDADTYEEILNAPRLREAIKSTKAQIVYSEEGYEDSAYDHAGEQKHALDHEGHGGFLKETAKSGGLFKTPSFSGSYQDGKGSEHRDNIEHEKKWENNDTDNEEEIRAEDYSENEYDESADAYKDKNLGASNRNKREDQNETKFAHINNHENAQNISDIEVDKYNNSLVGSKIHIVNKSHEVDKRETSFEIPTINLDKTYLSESEILKIAKQKIKPIKDNIRDKYPYYFKKFKSINEHSPLRYAENLKSIPKKSAGGTEFYDSRSKLECPEVEEDIDPIPEKLKNGNNPTEEHNDEEERDESNHNTKENNTTLTNKPRLNGLGDKIDCFKAKYFGENPLDSPFFKEDIISIPKPLLAPKLSIFDHLKAKQKLNYQNLLQEPDSASNTDIFVLLNKLRINDKPLQEFQQKLNESSQAKSYTPKNTWAANNTEQNNVYTDILTNIRNEFDHPHSRLKEPTSLLQSNKEISNKTYNFFQNIEEVTKLPPKLRRKRASQFVYEPYKIIRDSQYQDSKKTTTTSNISPLIRQLQTSRVVDRVSRSNRDDYKPNPKNSSRNYVNIGKNDRVESNGNPTIVDVSVDQRRGEPRYEIRLTNHKSEYTPVENRRAMSIDDYNTHTNSDKTDVTTVKSLQTSSTSPSVKQHFRYATTTVTPVYDVASFLPNSPKVSPSNAVRRIVATTTPTPISKEIERIKEISGEDTEENDEDYNYDDDEDDEEENSDEMKPTTTTTTTTTLKPAFRRRTQVSTTTENTNNYNNEDQPERLKLVTRFRNYKPREKQVGTEATEPTNVNKYKLEKDSTLPKYTEKKKKSSESTVVTDTKKYGDDDDDIDDDVEEKEIDAMIGVKHNIKDYMPSYEQEMLNKERKRGHYEEDDDEEEEEEDEEGDDNGGGYDDEEEGDETIADDEEDDEEEETNETKLKATTPGPTKRTLGQPTEAPPPTVASHIKTSSVPLTNLKLENKPLITRKKIEIHKELPVNKSGPHVTQFKQDIKEVEIIKEMPSPKRKLHRKVEPLELYKDEKLAKDINKLEDIEVFRENLELEKGPRHGGNYRRASKEDLKLLTLKNRASDEVVPPKDVEASQSENRKRVELDEFTPQRIREDNQHSLRGGKTGKNAELVELSNSPGTGMHGGNLKHKGRGSRKSEKLIELDDDPDDDDSTQDDDYKSSPHNSRHDRLHGGNYRSAKLVVEKPKNDDIKVNNPSREARRSATILLNRFVQAVPALTTTPGYIVDPSKRMYYYLDV</sequence>
<feature type="compositionally biased region" description="Basic and acidic residues" evidence="1">
    <location>
        <begin position="458"/>
        <end position="474"/>
    </location>
</feature>
<feature type="signal peptide" evidence="2">
    <location>
        <begin position="1"/>
        <end position="18"/>
    </location>
</feature>
<feature type="region of interest" description="Disordered" evidence="1">
    <location>
        <begin position="1153"/>
        <end position="1325"/>
    </location>
</feature>
<feature type="compositionally biased region" description="Acidic residues" evidence="1">
    <location>
        <begin position="1200"/>
        <end position="1213"/>
    </location>
</feature>
<feature type="compositionally biased region" description="Acidic residues" evidence="1">
    <location>
        <begin position="1525"/>
        <end position="1537"/>
    </location>
</feature>
<organism evidence="3 4">
    <name type="scientific">Arctia plantaginis</name>
    <name type="common">Wood tiger moth</name>
    <name type="synonym">Phalaena plantaginis</name>
    <dbReference type="NCBI Taxonomy" id="874455"/>
    <lineage>
        <taxon>Eukaryota</taxon>
        <taxon>Metazoa</taxon>
        <taxon>Ecdysozoa</taxon>
        <taxon>Arthropoda</taxon>
        <taxon>Hexapoda</taxon>
        <taxon>Insecta</taxon>
        <taxon>Pterygota</taxon>
        <taxon>Neoptera</taxon>
        <taxon>Endopterygota</taxon>
        <taxon>Lepidoptera</taxon>
        <taxon>Glossata</taxon>
        <taxon>Ditrysia</taxon>
        <taxon>Noctuoidea</taxon>
        <taxon>Erebidae</taxon>
        <taxon>Arctiinae</taxon>
        <taxon>Arctia</taxon>
    </lineage>
</organism>
<dbReference type="EMBL" id="CADEBD010000880">
    <property type="protein sequence ID" value="CAB3260829.1"/>
    <property type="molecule type" value="Genomic_DNA"/>
</dbReference>
<feature type="compositionally biased region" description="Acidic residues" evidence="1">
    <location>
        <begin position="1246"/>
        <end position="1289"/>
    </location>
</feature>
<feature type="chain" id="PRO_5035865208" evidence="2">
    <location>
        <begin position="19"/>
        <end position="1619"/>
    </location>
</feature>
<feature type="region of interest" description="Disordered" evidence="1">
    <location>
        <begin position="1417"/>
        <end position="1560"/>
    </location>
</feature>
<keyword evidence="2" id="KW-0732">Signal</keyword>
<accession>A0A8S1BKZ5</accession>
<gene>
    <name evidence="3" type="ORF">APLA_LOCUS17197</name>
</gene>
<evidence type="ECO:0000313" key="4">
    <source>
        <dbReference type="Proteomes" id="UP000494256"/>
    </source>
</evidence>
<feature type="compositionally biased region" description="Basic and acidic residues" evidence="1">
    <location>
        <begin position="910"/>
        <end position="924"/>
    </location>
</feature>
<feature type="compositionally biased region" description="Acidic residues" evidence="1">
    <location>
        <begin position="475"/>
        <end position="497"/>
    </location>
</feature>
<name>A0A8S1BKZ5_ARCPL</name>
<feature type="compositionally biased region" description="Basic and acidic residues" evidence="1">
    <location>
        <begin position="1442"/>
        <end position="1466"/>
    </location>
</feature>
<feature type="region of interest" description="Disordered" evidence="1">
    <location>
        <begin position="648"/>
        <end position="695"/>
    </location>
</feature>
<evidence type="ECO:0000256" key="1">
    <source>
        <dbReference type="SAM" id="MobiDB-lite"/>
    </source>
</evidence>
<feature type="compositionally biased region" description="Basic and acidic residues" evidence="1">
    <location>
        <begin position="1062"/>
        <end position="1071"/>
    </location>
</feature>
<reference evidence="3 4" key="1">
    <citation type="submission" date="2020-04" db="EMBL/GenBank/DDBJ databases">
        <authorList>
            <person name="Wallbank WR R."/>
            <person name="Pardo Diaz C."/>
            <person name="Kozak K."/>
            <person name="Martin S."/>
            <person name="Jiggins C."/>
            <person name="Moest M."/>
            <person name="Warren A I."/>
            <person name="Byers J.R.P. K."/>
            <person name="Montejo-Kovacevich G."/>
            <person name="Yen C E."/>
        </authorList>
    </citation>
    <scope>NUCLEOTIDE SEQUENCE [LARGE SCALE GENOMIC DNA]</scope>
</reference>
<protein>
    <submittedName>
        <fullName evidence="3">Uncharacterized protein</fullName>
    </submittedName>
</protein>
<proteinExistence type="predicted"/>
<comment type="caution">
    <text evidence="3">The sequence shown here is derived from an EMBL/GenBank/DDBJ whole genome shotgun (WGS) entry which is preliminary data.</text>
</comment>
<feature type="compositionally biased region" description="Basic and acidic residues" evidence="1">
    <location>
        <begin position="1538"/>
        <end position="1553"/>
    </location>
</feature>